<comment type="caution">
    <text evidence="1">The sequence shown here is derived from an EMBL/GenBank/DDBJ whole genome shotgun (WGS) entry which is preliminary data.</text>
</comment>
<protein>
    <submittedName>
        <fullName evidence="1">Uncharacterized protein</fullName>
    </submittedName>
</protein>
<name>A0A069PM47_9BURK</name>
<dbReference type="AlphaFoldDB" id="A0A069PM47"/>
<sequence>MRLPHGHRVMVGHGHLAILGVMPCMVTRSLRGWLKEDHKWPPSNAFNEATKWPFAPCHVRELCFVGQEEIDHFRIGVWAGCVTSLAGFAHGMAQYEACRDFKNLVPSPTIKQPIALCKAIGGGWMSTYARADVLH</sequence>
<evidence type="ECO:0000313" key="2">
    <source>
        <dbReference type="Proteomes" id="UP000027466"/>
    </source>
</evidence>
<keyword evidence="2" id="KW-1185">Reference proteome</keyword>
<dbReference type="EMBL" id="JFHC01000024">
    <property type="protein sequence ID" value="KDR41758.1"/>
    <property type="molecule type" value="Genomic_DNA"/>
</dbReference>
<accession>A0A069PM47</accession>
<reference evidence="1 2" key="1">
    <citation type="submission" date="2014-03" db="EMBL/GenBank/DDBJ databases">
        <title>Draft Genome Sequences of Four Burkholderia Strains.</title>
        <authorList>
            <person name="Liu X.Y."/>
            <person name="Li C.X."/>
            <person name="Xu J.H."/>
        </authorList>
    </citation>
    <scope>NUCLEOTIDE SEQUENCE [LARGE SCALE GENOMIC DNA]</scope>
    <source>
        <strain evidence="1 2">DSM 50014</strain>
    </source>
</reference>
<dbReference type="Proteomes" id="UP000027466">
    <property type="component" value="Unassembled WGS sequence"/>
</dbReference>
<gene>
    <name evidence="1" type="ORF">BG61_15615</name>
</gene>
<proteinExistence type="predicted"/>
<organism evidence="1 2">
    <name type="scientific">Caballeronia glathei</name>
    <dbReference type="NCBI Taxonomy" id="60547"/>
    <lineage>
        <taxon>Bacteria</taxon>
        <taxon>Pseudomonadati</taxon>
        <taxon>Pseudomonadota</taxon>
        <taxon>Betaproteobacteria</taxon>
        <taxon>Burkholderiales</taxon>
        <taxon>Burkholderiaceae</taxon>
        <taxon>Caballeronia</taxon>
    </lineage>
</organism>
<evidence type="ECO:0000313" key="1">
    <source>
        <dbReference type="EMBL" id="KDR41758.1"/>
    </source>
</evidence>